<feature type="signal peptide" evidence="1">
    <location>
        <begin position="1"/>
        <end position="22"/>
    </location>
</feature>
<dbReference type="EMBL" id="JAFMYW010000012">
    <property type="protein sequence ID" value="MBO0952524.1"/>
    <property type="molecule type" value="Genomic_DNA"/>
</dbReference>
<reference evidence="2 3" key="1">
    <citation type="submission" date="2021-03" db="EMBL/GenBank/DDBJ databases">
        <title>Fibrella sp. HMF5405 genome sequencing and assembly.</title>
        <authorList>
            <person name="Kang H."/>
            <person name="Kim H."/>
            <person name="Bae S."/>
            <person name="Joh K."/>
        </authorList>
    </citation>
    <scope>NUCLEOTIDE SEQUENCE [LARGE SCALE GENOMIC DNA]</scope>
    <source>
        <strain evidence="2 3">HMF5405</strain>
    </source>
</reference>
<dbReference type="RefSeq" id="WP_207332478.1">
    <property type="nucleotide sequence ID" value="NZ_JAFMYW010000012.1"/>
</dbReference>
<keyword evidence="1" id="KW-0732">Signal</keyword>
<feature type="chain" id="PRO_5046703271" description="ZU5 domain-containing protein" evidence="1">
    <location>
        <begin position="23"/>
        <end position="435"/>
    </location>
</feature>
<protein>
    <recommendedName>
        <fullName evidence="4">ZU5 domain-containing protein</fullName>
    </recommendedName>
</protein>
<accession>A0ABS3JRA0</accession>
<sequence length="435" mass="46465">MRYLRFISLLALSSLLACQKLADPVTPPVSPPTEPGVVYEKGKPVGPAVQKTIGPEGGSLTSGDGTLSLRIPAGAVASATTFSVQPITATLPGLVGEQAYRLLPEGQTFARPVELQYHYQQQDLESTAAQLLFMAYQGHDGIWKALMDTELDEATRTLTITTTHFSDWGAFARFELEAQPEVVLPGASSNLTLTGYFTGWNVPVDELSGEVALTQPTVLADPQNIKNWKVSGVGSLQVAASQSQATYTAPGHAATSSTLVSVEVYNFLPPKYRPRKGAAGKAVMLKTIQIDGGNLFEATLDGQVYPNCTAAGFIDGLGIVISAAIGDANRPFWLRIRSQKIRASTTIPYKYYATGLDGTAEASLSEGLNGSWVSYVDPCDAQEVLDSPGGVRIDSVELDGRTVSGSLTLTLYNKEDCEISKRQFSAKFKLTLTDG</sequence>
<dbReference type="PROSITE" id="PS51257">
    <property type="entry name" value="PROKAR_LIPOPROTEIN"/>
    <property type="match status" value="1"/>
</dbReference>
<evidence type="ECO:0000313" key="2">
    <source>
        <dbReference type="EMBL" id="MBO0952524.1"/>
    </source>
</evidence>
<evidence type="ECO:0000313" key="3">
    <source>
        <dbReference type="Proteomes" id="UP000664628"/>
    </source>
</evidence>
<dbReference type="Proteomes" id="UP000664628">
    <property type="component" value="Unassembled WGS sequence"/>
</dbReference>
<proteinExistence type="predicted"/>
<dbReference type="Gene3D" id="2.60.220.30">
    <property type="match status" value="1"/>
</dbReference>
<organism evidence="2 3">
    <name type="scientific">Fibrella forsythiae</name>
    <dbReference type="NCBI Taxonomy" id="2817061"/>
    <lineage>
        <taxon>Bacteria</taxon>
        <taxon>Pseudomonadati</taxon>
        <taxon>Bacteroidota</taxon>
        <taxon>Cytophagia</taxon>
        <taxon>Cytophagales</taxon>
        <taxon>Spirosomataceae</taxon>
        <taxon>Fibrella</taxon>
    </lineage>
</organism>
<evidence type="ECO:0000256" key="1">
    <source>
        <dbReference type="SAM" id="SignalP"/>
    </source>
</evidence>
<evidence type="ECO:0008006" key="4">
    <source>
        <dbReference type="Google" id="ProtNLM"/>
    </source>
</evidence>
<comment type="caution">
    <text evidence="2">The sequence shown here is derived from an EMBL/GenBank/DDBJ whole genome shotgun (WGS) entry which is preliminary data.</text>
</comment>
<name>A0ABS3JRA0_9BACT</name>
<keyword evidence="3" id="KW-1185">Reference proteome</keyword>
<gene>
    <name evidence="2" type="ORF">J2I46_28330</name>
</gene>